<protein>
    <submittedName>
        <fullName evidence="2">Beta-propeller domain-containing protein</fullName>
    </submittedName>
</protein>
<feature type="region of interest" description="Disordered" evidence="1">
    <location>
        <begin position="100"/>
        <end position="130"/>
    </location>
</feature>
<evidence type="ECO:0000313" key="2">
    <source>
        <dbReference type="EMBL" id="MFC4541168.1"/>
    </source>
</evidence>
<evidence type="ECO:0000256" key="1">
    <source>
        <dbReference type="SAM" id="MobiDB-lite"/>
    </source>
</evidence>
<dbReference type="Pfam" id="PF09826">
    <property type="entry name" value="Beta_propel"/>
    <property type="match status" value="1"/>
</dbReference>
<dbReference type="EMBL" id="JBHSFA010000002">
    <property type="protein sequence ID" value="MFC4541168.1"/>
    <property type="molecule type" value="Genomic_DNA"/>
</dbReference>
<dbReference type="Proteomes" id="UP001595898">
    <property type="component" value="Unassembled WGS sequence"/>
</dbReference>
<comment type="caution">
    <text evidence="2">The sequence shown here is derived from an EMBL/GenBank/DDBJ whole genome shotgun (WGS) entry which is preliminary data.</text>
</comment>
<dbReference type="AlphaFoldDB" id="A0ABD5PL24"/>
<keyword evidence="3" id="KW-1185">Reference proteome</keyword>
<organism evidence="2 3">
    <name type="scientific">Halosolutus amylolyticus</name>
    <dbReference type="NCBI Taxonomy" id="2932267"/>
    <lineage>
        <taxon>Archaea</taxon>
        <taxon>Methanobacteriati</taxon>
        <taxon>Methanobacteriota</taxon>
        <taxon>Stenosarchaea group</taxon>
        <taxon>Halobacteria</taxon>
        <taxon>Halobacteriales</taxon>
        <taxon>Natrialbaceae</taxon>
        <taxon>Halosolutus</taxon>
    </lineage>
</organism>
<evidence type="ECO:0000313" key="3">
    <source>
        <dbReference type="Proteomes" id="UP001595898"/>
    </source>
</evidence>
<gene>
    <name evidence="2" type="ORF">ACFO5R_04400</name>
</gene>
<sequence>MRDRTTLIAVALAALLVGSAIGVGLTGVFDDTSADAAGDDRSGSPLEEPSAATLSTFESDEAFADYFDDDRSGLVRPVGPTVARAGGDDVAVEEDMDAANGADEADSGGDAGGGTGGEPRHSETNVQEAALDEPDVLKTDGESVYYSDVRYTPRWDETSIVDVSDPADPESIGSIPLSGTLLLANDTLVVLGHDQVAGYDVSDPADPEEQWRKDLEARIDTARLYDGDLYLVLVDRPGSDPCPIEPFGDRAIECTDVVRPDAPADADVVYTAMRVDPETGDVDSEESVIGSQSHSATYVSEEAIYLSYTRSTSEYDLLRSYLLSENGSEVVDETVRDRVRTLDGLDISERAKSVELREILDGWYSGMDDTDRRESQRAFDEGLAAYVADNQRDLTRTGIVRIDIDGDLTADGNGEVPGYPLNQFSLDEHDDHVRIATTIPRSHGVDSENDVYVLDSDLETVGSVTGLGVDERVYSVRFEGDEGYVVTFREIDPFYTLDLSDPTDPIVEGELKLPGFSEYLHPLEEDLVLGVGQEDRQPKLSLFDVSDRDDPIERDSVILDDERYSDVSRTHTAFLQDEAHGVFFVPGSEHSYVFGYEGGDLDEVARVDVGGHGTRAMYVDDYLYIFGGDEAVVLDQTTWEEETRIDL</sequence>
<dbReference type="InterPro" id="IPR019198">
    <property type="entry name" value="Beta_propeller_containing"/>
</dbReference>
<accession>A0ABD5PL24</accession>
<name>A0ABD5PL24_9EURY</name>
<reference evidence="2 3" key="1">
    <citation type="journal article" date="2019" name="Int. J. Syst. Evol. Microbiol.">
        <title>The Global Catalogue of Microorganisms (GCM) 10K type strain sequencing project: providing services to taxonomists for standard genome sequencing and annotation.</title>
        <authorList>
            <consortium name="The Broad Institute Genomics Platform"/>
            <consortium name="The Broad Institute Genome Sequencing Center for Infectious Disease"/>
            <person name="Wu L."/>
            <person name="Ma J."/>
        </authorList>
    </citation>
    <scope>NUCLEOTIDE SEQUENCE [LARGE SCALE GENOMIC DNA]</scope>
    <source>
        <strain evidence="2 3">WLHS5</strain>
    </source>
</reference>
<dbReference type="InterPro" id="IPR014441">
    <property type="entry name" value="UCP006425_b-propeller"/>
</dbReference>
<dbReference type="RefSeq" id="WP_250139310.1">
    <property type="nucleotide sequence ID" value="NZ_JALIQP010000001.1"/>
</dbReference>
<proteinExistence type="predicted"/>
<dbReference type="PIRSF" id="PIRSF006425">
    <property type="entry name" value="UCP006425_WD40"/>
    <property type="match status" value="1"/>
</dbReference>